<dbReference type="OrthoDB" id="8480184at2"/>
<accession>A0A5C8PTA9</accession>
<sequence length="159" mass="17734">MNKRIFYIDADGSPHLVVPAPAARFDDETDDAFLTRISVKDVPKEARAVRTVDVADLPEDLNAGAVFFRAWTITGNQLCVDMVTARSIWREHIREARASLLAALDIEYLRADEQEDSERKAAIAARKQKLRDAPSDPAIENAETIASLREVWPLDGDDS</sequence>
<dbReference type="AlphaFoldDB" id="A0A5C8PTA9"/>
<evidence type="ECO:0000313" key="2">
    <source>
        <dbReference type="Proteomes" id="UP000321638"/>
    </source>
</evidence>
<gene>
    <name evidence="1" type="ORF">FHP25_05470</name>
</gene>
<dbReference type="RefSeq" id="WP_147845891.1">
    <property type="nucleotide sequence ID" value="NZ_VDUZ01000004.1"/>
</dbReference>
<comment type="caution">
    <text evidence="1">The sequence shown here is derived from an EMBL/GenBank/DDBJ whole genome shotgun (WGS) entry which is preliminary data.</text>
</comment>
<keyword evidence="2" id="KW-1185">Reference proteome</keyword>
<organism evidence="1 2">
    <name type="scientific">Vineibacter terrae</name>
    <dbReference type="NCBI Taxonomy" id="2586908"/>
    <lineage>
        <taxon>Bacteria</taxon>
        <taxon>Pseudomonadati</taxon>
        <taxon>Pseudomonadota</taxon>
        <taxon>Alphaproteobacteria</taxon>
        <taxon>Hyphomicrobiales</taxon>
        <taxon>Vineibacter</taxon>
    </lineage>
</organism>
<proteinExistence type="predicted"/>
<reference evidence="1 2" key="1">
    <citation type="submission" date="2019-06" db="EMBL/GenBank/DDBJ databases">
        <title>New taxonomy in bacterial strain CC-CFT640, isolated from vineyard.</title>
        <authorList>
            <person name="Lin S.-Y."/>
            <person name="Tsai C.-F."/>
            <person name="Young C.-C."/>
        </authorList>
    </citation>
    <scope>NUCLEOTIDE SEQUENCE [LARGE SCALE GENOMIC DNA]</scope>
    <source>
        <strain evidence="1 2">CC-CFT640</strain>
    </source>
</reference>
<dbReference type="EMBL" id="VDUZ01000004">
    <property type="protein sequence ID" value="TXL80475.1"/>
    <property type="molecule type" value="Genomic_DNA"/>
</dbReference>
<protein>
    <submittedName>
        <fullName evidence="1">Uncharacterized protein</fullName>
    </submittedName>
</protein>
<evidence type="ECO:0000313" key="1">
    <source>
        <dbReference type="EMBL" id="TXL80475.1"/>
    </source>
</evidence>
<name>A0A5C8PTA9_9HYPH</name>
<dbReference type="Proteomes" id="UP000321638">
    <property type="component" value="Unassembled WGS sequence"/>
</dbReference>